<dbReference type="GO" id="GO:0051997">
    <property type="term" value="F:2-oxo-4-hydroxy-4-carboxy-5-ureidoimidazoline decarboxylase activity"/>
    <property type="evidence" value="ECO:0007669"/>
    <property type="project" value="UniProtKB-EC"/>
</dbReference>
<feature type="domain" description="Oxo-4-hydroxy-4-carboxy-5-ureidoimidazoline decarboxylase" evidence="7">
    <location>
        <begin position="7"/>
        <end position="160"/>
    </location>
</feature>
<evidence type="ECO:0000259" key="7">
    <source>
        <dbReference type="Pfam" id="PF09349"/>
    </source>
</evidence>
<dbReference type="PANTHER" id="PTHR43466:SF1">
    <property type="entry name" value="2-OXO-4-HYDROXY-4-CARBOXY-5-UREIDOIMIDAZOLINE DECARBOXYLASE-RELATED"/>
    <property type="match status" value="1"/>
</dbReference>
<dbReference type="SUPFAM" id="SSF158694">
    <property type="entry name" value="UraD-Like"/>
    <property type="match status" value="1"/>
</dbReference>
<dbReference type="InterPro" id="IPR017595">
    <property type="entry name" value="OHCU_decarboxylase-2"/>
</dbReference>
<name>A0A419NCP7_9GAMM</name>
<dbReference type="AlphaFoldDB" id="A0A419NCP7"/>
<dbReference type="EC" id="4.1.1.97" evidence="3"/>
<dbReference type="Pfam" id="PF09349">
    <property type="entry name" value="OHCU_decarbox"/>
    <property type="match status" value="1"/>
</dbReference>
<dbReference type="RefSeq" id="WP_120131812.1">
    <property type="nucleotide sequence ID" value="NZ_RAHH01000005.1"/>
</dbReference>
<reference evidence="8 9" key="1">
    <citation type="submission" date="2018-09" db="EMBL/GenBank/DDBJ databases">
        <authorList>
            <person name="Le Fleche-Mateos A."/>
        </authorList>
    </citation>
    <scope>NUCLEOTIDE SEQUENCE [LARGE SCALE GENOMIC DNA]</scope>
    <source>
        <strain evidence="8 9">DSM 27399</strain>
    </source>
</reference>
<keyword evidence="9" id="KW-1185">Reference proteome</keyword>
<gene>
    <name evidence="8" type="primary">uraD</name>
    <name evidence="8" type="ORF">D6C13_05495</name>
</gene>
<dbReference type="Gene3D" id="1.10.3330.10">
    <property type="entry name" value="Oxo-4-hydroxy-4-carboxy-5-ureidoimidazoline decarboxylase"/>
    <property type="match status" value="1"/>
</dbReference>
<comment type="caution">
    <text evidence="8">The sequence shown here is derived from an EMBL/GenBank/DDBJ whole genome shotgun (WGS) entry which is preliminary data.</text>
</comment>
<keyword evidence="5" id="KW-0210">Decarboxylase</keyword>
<dbReference type="InterPro" id="IPR036778">
    <property type="entry name" value="OHCU_decarboxylase_sf"/>
</dbReference>
<evidence type="ECO:0000256" key="6">
    <source>
        <dbReference type="ARBA" id="ARBA00023239"/>
    </source>
</evidence>
<dbReference type="NCBIfam" id="TIGR03180">
    <property type="entry name" value="UraD_2"/>
    <property type="match status" value="1"/>
</dbReference>
<evidence type="ECO:0000256" key="4">
    <source>
        <dbReference type="ARBA" id="ARBA00022631"/>
    </source>
</evidence>
<protein>
    <recommendedName>
        <fullName evidence="3">2-oxo-4-hydroxy-4-carboxy-5-ureidoimidazoline decarboxylase</fullName>
        <ecNumber evidence="3">4.1.1.97</ecNumber>
    </recommendedName>
</protein>
<dbReference type="GO" id="GO:0019628">
    <property type="term" value="P:urate catabolic process"/>
    <property type="evidence" value="ECO:0007669"/>
    <property type="project" value="TreeGrafter"/>
</dbReference>
<comment type="catalytic activity">
    <reaction evidence="1">
        <text>5-hydroxy-2-oxo-4-ureido-2,5-dihydro-1H-imidazole-5-carboxylate + H(+) = (S)-allantoin + CO2</text>
        <dbReference type="Rhea" id="RHEA:26301"/>
        <dbReference type="ChEBI" id="CHEBI:15378"/>
        <dbReference type="ChEBI" id="CHEBI:15678"/>
        <dbReference type="ChEBI" id="CHEBI:16526"/>
        <dbReference type="ChEBI" id="CHEBI:58639"/>
        <dbReference type="EC" id="4.1.1.97"/>
    </reaction>
</comment>
<dbReference type="GO" id="GO:0006144">
    <property type="term" value="P:purine nucleobase metabolic process"/>
    <property type="evidence" value="ECO:0007669"/>
    <property type="project" value="UniProtKB-KW"/>
</dbReference>
<accession>A0A419NCP7</accession>
<evidence type="ECO:0000256" key="5">
    <source>
        <dbReference type="ARBA" id="ARBA00022793"/>
    </source>
</evidence>
<evidence type="ECO:0000313" key="8">
    <source>
        <dbReference type="EMBL" id="RJT46127.1"/>
    </source>
</evidence>
<sequence length="165" mass="18652">MTPEEFNALSEFEAVALLRPLVNIPAWAKTVSDMRPYTCVEEVLQSAGSACENWQPQDITQALSAHPRIGERASGASQEAQLSRGEQATLNISQQTVIDALHEGNLRYEQRFGRVFLIRAKGRSSEEILENLQRRLKNSPDAEYQETAQQLKEITLLRLKEIFQP</sequence>
<organism evidence="8 9">
    <name type="scientific">Rahnella woolbedingensis</name>
    <dbReference type="NCBI Taxonomy" id="1510574"/>
    <lineage>
        <taxon>Bacteria</taxon>
        <taxon>Pseudomonadati</taxon>
        <taxon>Pseudomonadota</taxon>
        <taxon>Gammaproteobacteria</taxon>
        <taxon>Enterobacterales</taxon>
        <taxon>Yersiniaceae</taxon>
        <taxon>Rahnella</taxon>
    </lineage>
</organism>
<dbReference type="NCBIfam" id="NF010372">
    <property type="entry name" value="PRK13798.1"/>
    <property type="match status" value="1"/>
</dbReference>
<dbReference type="Proteomes" id="UP000284908">
    <property type="component" value="Unassembled WGS sequence"/>
</dbReference>
<evidence type="ECO:0000256" key="3">
    <source>
        <dbReference type="ARBA" id="ARBA00012257"/>
    </source>
</evidence>
<dbReference type="PANTHER" id="PTHR43466">
    <property type="entry name" value="2-OXO-4-HYDROXY-4-CARBOXY-5-UREIDOIMIDAZOLINE DECARBOXYLASE-RELATED"/>
    <property type="match status" value="1"/>
</dbReference>
<evidence type="ECO:0000256" key="2">
    <source>
        <dbReference type="ARBA" id="ARBA00004754"/>
    </source>
</evidence>
<keyword evidence="6 8" id="KW-0456">Lyase</keyword>
<comment type="pathway">
    <text evidence="2">Purine metabolism; urate degradation; (S)-allantoin from urate: step 3/3.</text>
</comment>
<dbReference type="OrthoDB" id="9800909at2"/>
<proteinExistence type="predicted"/>
<keyword evidence="4" id="KW-0659">Purine metabolism</keyword>
<evidence type="ECO:0000256" key="1">
    <source>
        <dbReference type="ARBA" id="ARBA00001163"/>
    </source>
</evidence>
<evidence type="ECO:0000313" key="9">
    <source>
        <dbReference type="Proteomes" id="UP000284908"/>
    </source>
</evidence>
<dbReference type="InterPro" id="IPR018020">
    <property type="entry name" value="OHCU_decarboxylase"/>
</dbReference>
<dbReference type="EMBL" id="RAHH01000005">
    <property type="protein sequence ID" value="RJT46127.1"/>
    <property type="molecule type" value="Genomic_DNA"/>
</dbReference>